<dbReference type="SUPFAM" id="SSF51695">
    <property type="entry name" value="PLC-like phosphodiesterases"/>
    <property type="match status" value="1"/>
</dbReference>
<dbReference type="Pfam" id="PF03009">
    <property type="entry name" value="GDPD"/>
    <property type="match status" value="1"/>
</dbReference>
<dbReference type="PANTHER" id="PTHR46211">
    <property type="entry name" value="GLYCEROPHOSPHORYL DIESTER PHOSPHODIESTERASE"/>
    <property type="match status" value="1"/>
</dbReference>
<proteinExistence type="predicted"/>
<feature type="domain" description="GP-PDE" evidence="2">
    <location>
        <begin position="18"/>
        <end position="233"/>
    </location>
</feature>
<evidence type="ECO:0000256" key="1">
    <source>
        <dbReference type="SAM" id="MobiDB-lite"/>
    </source>
</evidence>
<organism evidence="3">
    <name type="scientific">Streptomyces sp. R08</name>
    <dbReference type="NCBI Taxonomy" id="3238624"/>
    <lineage>
        <taxon>Bacteria</taxon>
        <taxon>Bacillati</taxon>
        <taxon>Actinomycetota</taxon>
        <taxon>Actinomycetes</taxon>
        <taxon>Kitasatosporales</taxon>
        <taxon>Streptomycetaceae</taxon>
        <taxon>Streptomyces</taxon>
    </lineage>
</organism>
<evidence type="ECO:0000259" key="2">
    <source>
        <dbReference type="PROSITE" id="PS51704"/>
    </source>
</evidence>
<evidence type="ECO:0000313" key="3">
    <source>
        <dbReference type="EMBL" id="XDQ06883.1"/>
    </source>
</evidence>
<protein>
    <submittedName>
        <fullName evidence="3">Glycerophosphodiester phosphodiesterase</fullName>
    </submittedName>
</protein>
<dbReference type="InterPro" id="IPR030395">
    <property type="entry name" value="GP_PDE_dom"/>
</dbReference>
<dbReference type="CDD" id="cd08556">
    <property type="entry name" value="GDPD"/>
    <property type="match status" value="1"/>
</dbReference>
<feature type="region of interest" description="Disordered" evidence="1">
    <location>
        <begin position="1"/>
        <end position="26"/>
    </location>
</feature>
<reference evidence="3" key="1">
    <citation type="submission" date="2024-07" db="EMBL/GenBank/DDBJ databases">
        <authorList>
            <person name="Yu S.T."/>
        </authorList>
    </citation>
    <scope>NUCLEOTIDE SEQUENCE</scope>
    <source>
        <strain evidence="3">R08</strain>
    </source>
</reference>
<sequence>MTIRLPQPDRSARHPGRPLAVAHRGDPRAAVENTLEAVRRAADADASAIEVDLRCTADGAVVLHHDDDLARLWGRPESVAALTLAELREFAPAVPTLREALDAAAGVPLLLDTGDPVIATAAHAELEYLGAVAMFCGAAEAMAAVRARDERITLFLSWYGELPPSEGVLEAVRPQYFNPGHRFLSEEAVAHWHARELLVSCWTVDDADRRAELLSWGVDAIISNDVNGVVKSCDGQA</sequence>
<dbReference type="AlphaFoldDB" id="A0AB39ML86"/>
<name>A0AB39ML86_9ACTN</name>
<accession>A0AB39ML86</accession>
<dbReference type="PROSITE" id="PS51704">
    <property type="entry name" value="GP_PDE"/>
    <property type="match status" value="1"/>
</dbReference>
<dbReference type="RefSeq" id="WP_369191734.1">
    <property type="nucleotide sequence ID" value="NZ_CP163431.1"/>
</dbReference>
<gene>
    <name evidence="3" type="ORF">AB5J58_44845</name>
</gene>
<dbReference type="GO" id="GO:0008081">
    <property type="term" value="F:phosphoric diester hydrolase activity"/>
    <property type="evidence" value="ECO:0007669"/>
    <property type="project" value="InterPro"/>
</dbReference>
<dbReference type="Gene3D" id="3.20.20.190">
    <property type="entry name" value="Phosphatidylinositol (PI) phosphodiesterase"/>
    <property type="match status" value="1"/>
</dbReference>
<dbReference type="EMBL" id="CP163431">
    <property type="protein sequence ID" value="XDQ06883.1"/>
    <property type="molecule type" value="Genomic_DNA"/>
</dbReference>
<dbReference type="GO" id="GO:0006629">
    <property type="term" value="P:lipid metabolic process"/>
    <property type="evidence" value="ECO:0007669"/>
    <property type="project" value="InterPro"/>
</dbReference>
<dbReference type="PANTHER" id="PTHR46211:SF1">
    <property type="entry name" value="GLYCEROPHOSPHODIESTER PHOSPHODIESTERASE, CYTOPLASMIC"/>
    <property type="match status" value="1"/>
</dbReference>
<dbReference type="InterPro" id="IPR017946">
    <property type="entry name" value="PLC-like_Pdiesterase_TIM-brl"/>
</dbReference>